<comment type="caution">
    <text evidence="1">The sequence shown here is derived from an EMBL/GenBank/DDBJ whole genome shotgun (WGS) entry which is preliminary data.</text>
</comment>
<evidence type="ECO:0000313" key="1">
    <source>
        <dbReference type="EMBL" id="TEA27393.1"/>
    </source>
</evidence>
<gene>
    <name evidence="1" type="ORF">O970_03875</name>
</gene>
<dbReference type="RefSeq" id="WP_130575719.1">
    <property type="nucleotide sequence ID" value="NZ_AWGA01000042.1"/>
</dbReference>
<accession>A0AB94ID93</accession>
<reference evidence="1 2" key="1">
    <citation type="journal article" date="2014" name="Appl. Environ. Microbiol.">
        <title>Genomic features of a bumble bee symbiont reflect its host environment.</title>
        <authorList>
            <person name="Martinson V.G."/>
            <person name="Magoc T."/>
            <person name="Koch H."/>
            <person name="Salzberg S.L."/>
            <person name="Moran N.A."/>
        </authorList>
    </citation>
    <scope>NUCLEOTIDE SEQUENCE [LARGE SCALE GENOMIC DNA]</scope>
    <source>
        <strain evidence="1 2">Bimp</strain>
    </source>
</reference>
<evidence type="ECO:0000313" key="2">
    <source>
        <dbReference type="Proteomes" id="UP000506160"/>
    </source>
</evidence>
<proteinExistence type="predicted"/>
<dbReference type="Proteomes" id="UP000506160">
    <property type="component" value="Unassembled WGS sequence"/>
</dbReference>
<protein>
    <recommendedName>
        <fullName evidence="3">Tetratricopeptide repeat protein</fullName>
    </recommendedName>
</protein>
<sequence length="175" mass="20900">MRQIKWILIILFVFYLSGCHSPSLTDFDQERATEARLKLAIAYLDSQPENRYYQQLAYQNLLLAKQYSPNSEAVLLVMARFYQQIGQPEQADYYYQQLVRLRSKSGAFFIQYGRFLCHSGRYQDAKYYFDHAIKRNDFQWQIEAIEHYAHCLRLQERHQEAEQQLALLLSLSPQK</sequence>
<organism evidence="1 2">
    <name type="scientific">Candidatus Schmidhempelia bombi str. Bimp</name>
    <dbReference type="NCBI Taxonomy" id="1387197"/>
    <lineage>
        <taxon>Bacteria</taxon>
        <taxon>Pseudomonadati</taxon>
        <taxon>Pseudomonadota</taxon>
        <taxon>Gammaproteobacteria</taxon>
        <taxon>Orbales</taxon>
        <taxon>Orbaceae</taxon>
        <taxon>Candidatus Schmidhempelia</taxon>
    </lineage>
</organism>
<name>A0AB94ID93_9GAMM</name>
<keyword evidence="2" id="KW-1185">Reference proteome</keyword>
<dbReference type="InterPro" id="IPR011990">
    <property type="entry name" value="TPR-like_helical_dom_sf"/>
</dbReference>
<dbReference type="AlphaFoldDB" id="A0AB94ID93"/>
<dbReference type="SUPFAM" id="SSF48452">
    <property type="entry name" value="TPR-like"/>
    <property type="match status" value="1"/>
</dbReference>
<evidence type="ECO:0008006" key="3">
    <source>
        <dbReference type="Google" id="ProtNLM"/>
    </source>
</evidence>
<dbReference type="Gene3D" id="1.25.40.10">
    <property type="entry name" value="Tetratricopeptide repeat domain"/>
    <property type="match status" value="1"/>
</dbReference>
<dbReference type="EMBL" id="AWGA01000042">
    <property type="protein sequence ID" value="TEA27393.1"/>
    <property type="molecule type" value="Genomic_DNA"/>
</dbReference>